<reference evidence="3" key="2">
    <citation type="submission" date="2024-03" db="EMBL/GenBank/DDBJ databases">
        <authorList>
            <person name="Calamari Z.T."/>
        </authorList>
    </citation>
    <scope>NUCLEOTIDE SEQUENCE</scope>
    <source>
        <strain evidence="3">V071</strain>
        <tissue evidence="3">Muscle</tissue>
    </source>
</reference>
<gene>
    <name evidence="3" type="ORF">U0070_006389</name>
    <name evidence="2" type="ORF">U0070_011945</name>
</gene>
<sequence>MAFDRYKAISNPLLYAVDMSRKWVIASLAVLISSFMFLLLPLLLRTSGGSIRCSNVGLRLHSCPSPDEGS</sequence>
<dbReference type="EMBL" id="JBBHLL010001776">
    <property type="protein sequence ID" value="KAK7795774.1"/>
    <property type="molecule type" value="Genomic_DNA"/>
</dbReference>
<keyword evidence="1" id="KW-0472">Membrane</keyword>
<evidence type="ECO:0000313" key="4">
    <source>
        <dbReference type="Proteomes" id="UP001488838"/>
    </source>
</evidence>
<keyword evidence="1" id="KW-1133">Transmembrane helix</keyword>
<keyword evidence="1" id="KW-0812">Transmembrane</keyword>
<dbReference type="Proteomes" id="UP001488838">
    <property type="component" value="Unassembled WGS sequence"/>
</dbReference>
<protein>
    <recommendedName>
        <fullName evidence="5">G-protein coupled receptors family 1 profile domain-containing protein</fullName>
    </recommendedName>
</protein>
<dbReference type="SUPFAM" id="SSF81321">
    <property type="entry name" value="Family A G protein-coupled receptor-like"/>
    <property type="match status" value="1"/>
</dbReference>
<evidence type="ECO:0000313" key="3">
    <source>
        <dbReference type="EMBL" id="KAK7795776.1"/>
    </source>
</evidence>
<dbReference type="Gene3D" id="1.20.1070.10">
    <property type="entry name" value="Rhodopsin 7-helix transmembrane proteins"/>
    <property type="match status" value="1"/>
</dbReference>
<evidence type="ECO:0000313" key="2">
    <source>
        <dbReference type="EMBL" id="KAK7795774.1"/>
    </source>
</evidence>
<dbReference type="AlphaFoldDB" id="A0AAW0GY66"/>
<name>A0AAW0GY66_MYOGA</name>
<comment type="caution">
    <text evidence="3">The sequence shown here is derived from an EMBL/GenBank/DDBJ whole genome shotgun (WGS) entry which is preliminary data.</text>
</comment>
<keyword evidence="4" id="KW-1185">Reference proteome</keyword>
<evidence type="ECO:0000256" key="1">
    <source>
        <dbReference type="SAM" id="Phobius"/>
    </source>
</evidence>
<proteinExistence type="predicted"/>
<feature type="non-terminal residue" evidence="3">
    <location>
        <position position="70"/>
    </location>
</feature>
<reference evidence="3 4" key="1">
    <citation type="journal article" date="2023" name="bioRxiv">
        <title>Conserved and derived expression patterns and positive selection on dental genes reveal complex evolutionary context of ever-growing rodent molars.</title>
        <authorList>
            <person name="Calamari Z.T."/>
            <person name="Song A."/>
            <person name="Cohen E."/>
            <person name="Akter M."/>
            <person name="Roy R.D."/>
            <person name="Hallikas O."/>
            <person name="Christensen M.M."/>
            <person name="Li P."/>
            <person name="Marangoni P."/>
            <person name="Jernvall J."/>
            <person name="Klein O.D."/>
        </authorList>
    </citation>
    <scope>NUCLEOTIDE SEQUENCE [LARGE SCALE GENOMIC DNA]</scope>
    <source>
        <strain evidence="3">V071</strain>
    </source>
</reference>
<organism evidence="3 4">
    <name type="scientific">Myodes glareolus</name>
    <name type="common">Bank vole</name>
    <name type="synonym">Clethrionomys glareolus</name>
    <dbReference type="NCBI Taxonomy" id="447135"/>
    <lineage>
        <taxon>Eukaryota</taxon>
        <taxon>Metazoa</taxon>
        <taxon>Chordata</taxon>
        <taxon>Craniata</taxon>
        <taxon>Vertebrata</taxon>
        <taxon>Euteleostomi</taxon>
        <taxon>Mammalia</taxon>
        <taxon>Eutheria</taxon>
        <taxon>Euarchontoglires</taxon>
        <taxon>Glires</taxon>
        <taxon>Rodentia</taxon>
        <taxon>Myomorpha</taxon>
        <taxon>Muroidea</taxon>
        <taxon>Cricetidae</taxon>
        <taxon>Arvicolinae</taxon>
        <taxon>Myodes</taxon>
    </lineage>
</organism>
<accession>A0AAW0GY66</accession>
<evidence type="ECO:0008006" key="5">
    <source>
        <dbReference type="Google" id="ProtNLM"/>
    </source>
</evidence>
<feature type="transmembrane region" description="Helical" evidence="1">
    <location>
        <begin position="23"/>
        <end position="44"/>
    </location>
</feature>
<dbReference type="EMBL" id="JBBHLL010001775">
    <property type="protein sequence ID" value="KAK7795776.1"/>
    <property type="molecule type" value="Genomic_DNA"/>
</dbReference>